<dbReference type="InterPro" id="IPR045569">
    <property type="entry name" value="Metalloprtase-TldD/E_C"/>
</dbReference>
<dbReference type="RefSeq" id="WP_166822682.1">
    <property type="nucleotide sequence ID" value="NZ_JAAOLX010000002.1"/>
</dbReference>
<dbReference type="PANTHER" id="PTHR43421:SF1">
    <property type="entry name" value="METALLOPROTEASE PMBA"/>
    <property type="match status" value="1"/>
</dbReference>
<accession>A0ABX0KNW1</accession>
<dbReference type="InterPro" id="IPR035068">
    <property type="entry name" value="TldD/PmbA_N"/>
</dbReference>
<evidence type="ECO:0000259" key="2">
    <source>
        <dbReference type="Pfam" id="PF01523"/>
    </source>
</evidence>
<keyword evidence="5" id="KW-0645">Protease</keyword>
<sequence length="443" mass="46919">MSEFSFDQQELCDLASMVLEQAKNQGATACDVDVSEGYGQNVSVRLGEVETIEYNRDKGVGVTVYLGQQKGHASSSDFSADAIKETVRAALAIARFTAADSFAGLPDADRLATSFPDFDLYHPWDLSVEGAIALATECEDAARGVDARISNSEGASVSTGASRFVYANSLGFMGTERSSRYSLSAAVIAEDESGMQRDYWYSSARSPEDLDSAVAVGKRAGERSLRRLGARRVKTGEYPVLFEAPVASGLIGTFVQAVSGSSLYRKSSFLPDSLGQTVFAPCVSIKEDPFLKKGMSSGAFDAEGVATVAREVVSQGVLNGYFLSSYSARKLGMSTTGNAGGSHNLIVAPTHTFAQLLAGMGTGLFVTELLGHGTNMVTGDYSRGAAGFWVENGVIQYAVEEITIAGNLRDIFKNIVGIGDDSQPWSSRKVGSILVSKMTVAGE</sequence>
<dbReference type="Pfam" id="PF19290">
    <property type="entry name" value="PmbA_TldD_2nd"/>
    <property type="match status" value="1"/>
</dbReference>
<dbReference type="Pfam" id="PF19289">
    <property type="entry name" value="PmbA_TldD_3rd"/>
    <property type="match status" value="1"/>
</dbReference>
<feature type="domain" description="Metalloprotease TldD/E central" evidence="4">
    <location>
        <begin position="121"/>
        <end position="228"/>
    </location>
</feature>
<name>A0ABX0KNW1_9NEIS</name>
<comment type="similarity">
    <text evidence="1">Belongs to the peptidase U62 family.</text>
</comment>
<dbReference type="Proteomes" id="UP000712570">
    <property type="component" value="Unassembled WGS sequence"/>
</dbReference>
<keyword evidence="5" id="KW-0482">Metalloprotease</keyword>
<dbReference type="Pfam" id="PF01523">
    <property type="entry name" value="PmbA_TldD_1st"/>
    <property type="match status" value="1"/>
</dbReference>
<protein>
    <submittedName>
        <fullName evidence="5">Metalloprotease PmbA</fullName>
    </submittedName>
</protein>
<dbReference type="PANTHER" id="PTHR43421">
    <property type="entry name" value="METALLOPROTEASE PMBA"/>
    <property type="match status" value="1"/>
</dbReference>
<keyword evidence="6" id="KW-1185">Reference proteome</keyword>
<dbReference type="InterPro" id="IPR036059">
    <property type="entry name" value="TldD/PmbA_sf"/>
</dbReference>
<comment type="caution">
    <text evidence="5">The sequence shown here is derived from an EMBL/GenBank/DDBJ whole genome shotgun (WGS) entry which is preliminary data.</text>
</comment>
<feature type="domain" description="Metalloprotease TldD/E N-terminal" evidence="2">
    <location>
        <begin position="30"/>
        <end position="94"/>
    </location>
</feature>
<dbReference type="InterPro" id="IPR045570">
    <property type="entry name" value="Metalloprtase-TldD/E_cen_dom"/>
</dbReference>
<evidence type="ECO:0000256" key="1">
    <source>
        <dbReference type="ARBA" id="ARBA00005836"/>
    </source>
</evidence>
<evidence type="ECO:0000313" key="5">
    <source>
        <dbReference type="EMBL" id="NHQ85401.1"/>
    </source>
</evidence>
<evidence type="ECO:0000259" key="4">
    <source>
        <dbReference type="Pfam" id="PF19290"/>
    </source>
</evidence>
<dbReference type="GO" id="GO:0008237">
    <property type="term" value="F:metallopeptidase activity"/>
    <property type="evidence" value="ECO:0007669"/>
    <property type="project" value="UniProtKB-KW"/>
</dbReference>
<dbReference type="SUPFAM" id="SSF111283">
    <property type="entry name" value="Putative modulator of DNA gyrase, PmbA/TldD"/>
    <property type="match status" value="1"/>
</dbReference>
<dbReference type="EMBL" id="JAAOLX010000002">
    <property type="protein sequence ID" value="NHQ85401.1"/>
    <property type="molecule type" value="Genomic_DNA"/>
</dbReference>
<keyword evidence="5" id="KW-0378">Hydrolase</keyword>
<feature type="domain" description="Metalloprotease TldD/E C-terminal" evidence="3">
    <location>
        <begin position="235"/>
        <end position="442"/>
    </location>
</feature>
<dbReference type="Gene3D" id="3.30.2290.10">
    <property type="entry name" value="PmbA/TldD superfamily"/>
    <property type="match status" value="1"/>
</dbReference>
<evidence type="ECO:0000313" key="6">
    <source>
        <dbReference type="Proteomes" id="UP000712570"/>
    </source>
</evidence>
<dbReference type="InterPro" id="IPR047657">
    <property type="entry name" value="PmbA"/>
</dbReference>
<proteinExistence type="inferred from homology"/>
<gene>
    <name evidence="5" type="primary">pmbA</name>
    <name evidence="5" type="ORF">HA050_04640</name>
</gene>
<dbReference type="NCBIfam" id="NF008268">
    <property type="entry name" value="PRK11040.1"/>
    <property type="match status" value="1"/>
</dbReference>
<organism evidence="5 6">
    <name type="scientific">Iodobacter violaceini</name>
    <dbReference type="NCBI Taxonomy" id="3044271"/>
    <lineage>
        <taxon>Bacteria</taxon>
        <taxon>Pseudomonadati</taxon>
        <taxon>Pseudomonadota</taxon>
        <taxon>Betaproteobacteria</taxon>
        <taxon>Neisseriales</taxon>
        <taxon>Chitinibacteraceae</taxon>
        <taxon>Iodobacter</taxon>
    </lineage>
</organism>
<evidence type="ECO:0000259" key="3">
    <source>
        <dbReference type="Pfam" id="PF19289"/>
    </source>
</evidence>
<dbReference type="InterPro" id="IPR002510">
    <property type="entry name" value="Metalloprtase-TldD/E_N"/>
</dbReference>
<reference evidence="5 6" key="1">
    <citation type="submission" date="2020-03" db="EMBL/GenBank/DDBJ databases">
        <title>Draft genome sequence of environmentally isolated violet-colored cultures.</title>
        <authorList>
            <person name="Wilson H.S."/>
        </authorList>
    </citation>
    <scope>NUCLEOTIDE SEQUENCE [LARGE SCALE GENOMIC DNA]</scope>
    <source>
        <strain evidence="5 6">HSC-16F04</strain>
    </source>
</reference>